<feature type="non-terminal residue" evidence="1">
    <location>
        <position position="91"/>
    </location>
</feature>
<accession>A0A2G9YA75</accession>
<organism evidence="1 2">
    <name type="scientific">bacterium (Candidatus Ratteibacteria) CG23_combo_of_CG06-09_8_20_14_all_48_7</name>
    <dbReference type="NCBI Taxonomy" id="2014292"/>
    <lineage>
        <taxon>Bacteria</taxon>
        <taxon>Candidatus Ratteibacteria</taxon>
    </lineage>
</organism>
<evidence type="ECO:0000313" key="1">
    <source>
        <dbReference type="EMBL" id="PIP16114.1"/>
    </source>
</evidence>
<evidence type="ECO:0000313" key="2">
    <source>
        <dbReference type="Proteomes" id="UP000230392"/>
    </source>
</evidence>
<dbReference type="EMBL" id="PCRF01000212">
    <property type="protein sequence ID" value="PIP16114.1"/>
    <property type="molecule type" value="Genomic_DNA"/>
</dbReference>
<sequence>MLSFFSVSFLFAGEDLRLPERIIIGEDRTPAPVFSFPQEAPPVSPSFQDRLLPENVVPSLSFFNLNLWGGTRESLGLSFFWQTDKFYLGFA</sequence>
<protein>
    <submittedName>
        <fullName evidence="1">Uncharacterized protein</fullName>
    </submittedName>
</protein>
<dbReference type="Proteomes" id="UP000230392">
    <property type="component" value="Unassembled WGS sequence"/>
</dbReference>
<dbReference type="AlphaFoldDB" id="A0A2G9YA75"/>
<reference evidence="1 2" key="1">
    <citation type="submission" date="2017-09" db="EMBL/GenBank/DDBJ databases">
        <title>Depth-based differentiation of microbial function through sediment-hosted aquifers and enrichment of novel symbionts in the deep terrestrial subsurface.</title>
        <authorList>
            <person name="Probst A.J."/>
            <person name="Ladd B."/>
            <person name="Jarett J.K."/>
            <person name="Geller-Mcgrath D.E."/>
            <person name="Sieber C.M."/>
            <person name="Emerson J.B."/>
            <person name="Anantharaman K."/>
            <person name="Thomas B.C."/>
            <person name="Malmstrom R."/>
            <person name="Stieglmeier M."/>
            <person name="Klingl A."/>
            <person name="Woyke T."/>
            <person name="Ryan C.M."/>
            <person name="Banfield J.F."/>
        </authorList>
    </citation>
    <scope>NUCLEOTIDE SEQUENCE [LARGE SCALE GENOMIC DNA]</scope>
    <source>
        <strain evidence="1">CG23_combo_of_CG06-09_8_20_14_all_48_7</strain>
    </source>
</reference>
<name>A0A2G9YA75_9BACT</name>
<proteinExistence type="predicted"/>
<comment type="caution">
    <text evidence="1">The sequence shown here is derived from an EMBL/GenBank/DDBJ whole genome shotgun (WGS) entry which is preliminary data.</text>
</comment>
<gene>
    <name evidence="1" type="ORF">COX46_04265</name>
</gene>